<feature type="region of interest" description="Disordered" evidence="2">
    <location>
        <begin position="62"/>
        <end position="118"/>
    </location>
</feature>
<name>A0AAN6VBJ5_9PEZI</name>
<keyword evidence="1" id="KW-0479">Metal-binding</keyword>
<feature type="domain" description="CCHC-type" evidence="3">
    <location>
        <begin position="335"/>
        <end position="349"/>
    </location>
</feature>
<dbReference type="GO" id="GO:0008270">
    <property type="term" value="F:zinc ion binding"/>
    <property type="evidence" value="ECO:0007669"/>
    <property type="project" value="UniProtKB-KW"/>
</dbReference>
<protein>
    <recommendedName>
        <fullName evidence="3">CCHC-type domain-containing protein</fullName>
    </recommendedName>
</protein>
<proteinExistence type="predicted"/>
<feature type="compositionally biased region" description="Basic and acidic residues" evidence="2">
    <location>
        <begin position="64"/>
        <end position="76"/>
    </location>
</feature>
<dbReference type="AlphaFoldDB" id="A0AAN6VBJ5"/>
<dbReference type="EMBL" id="MU857479">
    <property type="protein sequence ID" value="KAK4148364.1"/>
    <property type="molecule type" value="Genomic_DNA"/>
</dbReference>
<evidence type="ECO:0000259" key="3">
    <source>
        <dbReference type="PROSITE" id="PS50158"/>
    </source>
</evidence>
<evidence type="ECO:0000256" key="1">
    <source>
        <dbReference type="PROSITE-ProRule" id="PRU00047"/>
    </source>
</evidence>
<organism evidence="4 5">
    <name type="scientific">Chaetomidium leptoderma</name>
    <dbReference type="NCBI Taxonomy" id="669021"/>
    <lineage>
        <taxon>Eukaryota</taxon>
        <taxon>Fungi</taxon>
        <taxon>Dikarya</taxon>
        <taxon>Ascomycota</taxon>
        <taxon>Pezizomycotina</taxon>
        <taxon>Sordariomycetes</taxon>
        <taxon>Sordariomycetidae</taxon>
        <taxon>Sordariales</taxon>
        <taxon>Chaetomiaceae</taxon>
        <taxon>Chaetomidium</taxon>
    </lineage>
</organism>
<keyword evidence="5" id="KW-1185">Reference proteome</keyword>
<evidence type="ECO:0000256" key="2">
    <source>
        <dbReference type="SAM" id="MobiDB-lite"/>
    </source>
</evidence>
<keyword evidence="1" id="KW-0863">Zinc-finger</keyword>
<sequence>MVKDLHYVAEQRGVLFGLCLGRARELEADEDTAKTALIEERDELKDRCFDLQTSLLKALAKLGGQKDRETTGHEKTSSVPAPSEHDESVDPDTPIESTEGDNRTKTKGKSAKIADPERFTDGKTPRFTAWKGAMMRKLKGNADHYENEAGRFGYAVSWIGGQALELLEPYLEPGSVNEMTTVDEVMRFLEKNYTDPTAIRKAKNEFLDLKMEPAGDYRDFVTKFVHLAAKAGVAKEDWKDEFNRRLSARLQRGMMRDFIDDSVDFDEYQQLGFQFALQNSQLDKTTKTSSGGGTGKAKDKTREGSTAPATGGGRAKSATPAMTQEEKEQLMTEGKCFYCKEVGHNSRNCAKKLAARISRMQAQQQAQQQTTEPTQVATEQEN</sequence>
<evidence type="ECO:0000313" key="5">
    <source>
        <dbReference type="Proteomes" id="UP001302745"/>
    </source>
</evidence>
<dbReference type="SUPFAM" id="SSF57756">
    <property type="entry name" value="Retrovirus zinc finger-like domains"/>
    <property type="match status" value="1"/>
</dbReference>
<feature type="compositionally biased region" description="Low complexity" evidence="2">
    <location>
        <begin position="361"/>
        <end position="382"/>
    </location>
</feature>
<evidence type="ECO:0000313" key="4">
    <source>
        <dbReference type="EMBL" id="KAK4148364.1"/>
    </source>
</evidence>
<dbReference type="GO" id="GO:0003676">
    <property type="term" value="F:nucleic acid binding"/>
    <property type="evidence" value="ECO:0007669"/>
    <property type="project" value="InterPro"/>
</dbReference>
<keyword evidence="1" id="KW-0862">Zinc</keyword>
<dbReference type="InterPro" id="IPR001878">
    <property type="entry name" value="Znf_CCHC"/>
</dbReference>
<dbReference type="InterPro" id="IPR036875">
    <property type="entry name" value="Znf_CCHC_sf"/>
</dbReference>
<dbReference type="SMART" id="SM00343">
    <property type="entry name" value="ZnF_C2HC"/>
    <property type="match status" value="1"/>
</dbReference>
<reference evidence="4" key="1">
    <citation type="journal article" date="2023" name="Mol. Phylogenet. Evol.">
        <title>Genome-scale phylogeny and comparative genomics of the fungal order Sordariales.</title>
        <authorList>
            <person name="Hensen N."/>
            <person name="Bonometti L."/>
            <person name="Westerberg I."/>
            <person name="Brannstrom I.O."/>
            <person name="Guillou S."/>
            <person name="Cros-Aarteil S."/>
            <person name="Calhoun S."/>
            <person name="Haridas S."/>
            <person name="Kuo A."/>
            <person name="Mondo S."/>
            <person name="Pangilinan J."/>
            <person name="Riley R."/>
            <person name="LaButti K."/>
            <person name="Andreopoulos B."/>
            <person name="Lipzen A."/>
            <person name="Chen C."/>
            <person name="Yan M."/>
            <person name="Daum C."/>
            <person name="Ng V."/>
            <person name="Clum A."/>
            <person name="Steindorff A."/>
            <person name="Ohm R.A."/>
            <person name="Martin F."/>
            <person name="Silar P."/>
            <person name="Natvig D.O."/>
            <person name="Lalanne C."/>
            <person name="Gautier V."/>
            <person name="Ament-Velasquez S.L."/>
            <person name="Kruys A."/>
            <person name="Hutchinson M.I."/>
            <person name="Powell A.J."/>
            <person name="Barry K."/>
            <person name="Miller A.N."/>
            <person name="Grigoriev I.V."/>
            <person name="Debuchy R."/>
            <person name="Gladieux P."/>
            <person name="Hiltunen Thoren M."/>
            <person name="Johannesson H."/>
        </authorList>
    </citation>
    <scope>NUCLEOTIDE SEQUENCE</scope>
    <source>
        <strain evidence="4">CBS 538.74</strain>
    </source>
</reference>
<dbReference type="PROSITE" id="PS50158">
    <property type="entry name" value="ZF_CCHC"/>
    <property type="match status" value="1"/>
</dbReference>
<dbReference type="Proteomes" id="UP001302745">
    <property type="component" value="Unassembled WGS sequence"/>
</dbReference>
<reference evidence="4" key="2">
    <citation type="submission" date="2023-05" db="EMBL/GenBank/DDBJ databases">
        <authorList>
            <consortium name="Lawrence Berkeley National Laboratory"/>
            <person name="Steindorff A."/>
            <person name="Hensen N."/>
            <person name="Bonometti L."/>
            <person name="Westerberg I."/>
            <person name="Brannstrom I.O."/>
            <person name="Guillou S."/>
            <person name="Cros-Aarteil S."/>
            <person name="Calhoun S."/>
            <person name="Haridas S."/>
            <person name="Kuo A."/>
            <person name="Mondo S."/>
            <person name="Pangilinan J."/>
            <person name="Riley R."/>
            <person name="Labutti K."/>
            <person name="Andreopoulos B."/>
            <person name="Lipzen A."/>
            <person name="Chen C."/>
            <person name="Yanf M."/>
            <person name="Daum C."/>
            <person name="Ng V."/>
            <person name="Clum A."/>
            <person name="Ohm R."/>
            <person name="Martin F."/>
            <person name="Silar P."/>
            <person name="Natvig D."/>
            <person name="Lalanne C."/>
            <person name="Gautier V."/>
            <person name="Ament-Velasquez S.L."/>
            <person name="Kruys A."/>
            <person name="Hutchinson M.I."/>
            <person name="Powell A.J."/>
            <person name="Barry K."/>
            <person name="Miller A.N."/>
            <person name="Grigoriev I.V."/>
            <person name="Debuchy R."/>
            <person name="Gladieux P."/>
            <person name="Thoren M.H."/>
            <person name="Johannesson H."/>
        </authorList>
    </citation>
    <scope>NUCLEOTIDE SEQUENCE</scope>
    <source>
        <strain evidence="4">CBS 538.74</strain>
    </source>
</reference>
<feature type="region of interest" description="Disordered" evidence="2">
    <location>
        <begin position="282"/>
        <end position="327"/>
    </location>
</feature>
<dbReference type="Gene3D" id="4.10.60.10">
    <property type="entry name" value="Zinc finger, CCHC-type"/>
    <property type="match status" value="1"/>
</dbReference>
<gene>
    <name evidence="4" type="ORF">C8A00DRAFT_19794</name>
</gene>
<accession>A0AAN6VBJ5</accession>
<comment type="caution">
    <text evidence="4">The sequence shown here is derived from an EMBL/GenBank/DDBJ whole genome shotgun (WGS) entry which is preliminary data.</text>
</comment>
<feature type="region of interest" description="Disordered" evidence="2">
    <location>
        <begin position="357"/>
        <end position="382"/>
    </location>
</feature>